<organism evidence="1 2">
    <name type="scientific">Methanobrevibacter woesei</name>
    <dbReference type="NCBI Taxonomy" id="190976"/>
    <lineage>
        <taxon>Archaea</taxon>
        <taxon>Methanobacteriati</taxon>
        <taxon>Methanobacteriota</taxon>
        <taxon>Methanomada group</taxon>
        <taxon>Methanobacteria</taxon>
        <taxon>Methanobacteriales</taxon>
        <taxon>Methanobacteriaceae</taxon>
        <taxon>Methanobrevibacter</taxon>
    </lineage>
</organism>
<dbReference type="RefSeq" id="WP_116669258.1">
    <property type="nucleotide sequence ID" value="NZ_MZGU01000003.1"/>
</dbReference>
<evidence type="ECO:0000313" key="1">
    <source>
        <dbReference type="EMBL" id="PWB86732.1"/>
    </source>
</evidence>
<gene>
    <name evidence="1" type="ORF">MBBWO_04460</name>
</gene>
<protein>
    <submittedName>
        <fullName evidence="1">Uncharacterized protein</fullName>
    </submittedName>
</protein>
<name>A0A2U1S8W3_9EURY</name>
<accession>A0A2U1S8W3</accession>
<proteinExistence type="predicted"/>
<dbReference type="EMBL" id="MZGU01000003">
    <property type="protein sequence ID" value="PWB86732.1"/>
    <property type="molecule type" value="Genomic_DNA"/>
</dbReference>
<sequence>MNVNGVSPTFESSSSLKGETVTMNVNGVLYSKITNANGIASLNIDLLPGKYIITASHGTAVTSNIISVKEN</sequence>
<dbReference type="Proteomes" id="UP000245577">
    <property type="component" value="Unassembled WGS sequence"/>
</dbReference>
<dbReference type="AlphaFoldDB" id="A0A2U1S8W3"/>
<keyword evidence="2" id="KW-1185">Reference proteome</keyword>
<reference evidence="1 2" key="1">
    <citation type="submission" date="2017-03" db="EMBL/GenBank/DDBJ databases">
        <title>Genome sequence of Methanobrevibacter wosei.</title>
        <authorList>
            <person name="Poehlein A."/>
            <person name="Seedorf H."/>
            <person name="Daniel R."/>
        </authorList>
    </citation>
    <scope>NUCLEOTIDE SEQUENCE [LARGE SCALE GENOMIC DNA]</scope>
    <source>
        <strain evidence="1 2">DSM 11979</strain>
    </source>
</reference>
<dbReference type="OrthoDB" id="81290at2157"/>
<evidence type="ECO:0000313" key="2">
    <source>
        <dbReference type="Proteomes" id="UP000245577"/>
    </source>
</evidence>
<comment type="caution">
    <text evidence="1">The sequence shown here is derived from an EMBL/GenBank/DDBJ whole genome shotgun (WGS) entry which is preliminary data.</text>
</comment>